<protein>
    <submittedName>
        <fullName evidence="2">Uncharacterized protein</fullName>
    </submittedName>
</protein>
<proteinExistence type="predicted"/>
<organism evidence="2 3">
    <name type="scientific">Candidatus Nitrospira kreftii</name>
    <dbReference type="NCBI Taxonomy" id="2652173"/>
    <lineage>
        <taxon>Bacteria</taxon>
        <taxon>Pseudomonadati</taxon>
        <taxon>Nitrospirota</taxon>
        <taxon>Nitrospiria</taxon>
        <taxon>Nitrospirales</taxon>
        <taxon>Nitrospiraceae</taxon>
        <taxon>Nitrospira</taxon>
    </lineage>
</organism>
<evidence type="ECO:0000256" key="1">
    <source>
        <dbReference type="SAM" id="Phobius"/>
    </source>
</evidence>
<gene>
    <name evidence="2" type="ORF">Nkreftii_001789</name>
</gene>
<name>A0A7S8FDU4_9BACT</name>
<sequence length="335" mass="37576">MKKNACEPTITHAREGIPGSLIARAAVLILLCLPLWGFEKIPPQSVEIIPHWNKGDKIELMVTRVRDKSLNGRSAVSGKTHTRFSLEVLHVSTQGYLVGWTVGATTFDVPAPSESVLRQVVGLMQGVQIVLQIDPRGAITGVHNWEVLRSEMLRNLDGLLAKRSDSQRGQPNQGIMTNLRAQWDTMFSTKAQVEQVCTRDAQLYFRILGRTYTWDQPYEYQGFLENPLGGDPFPTRADIVLKSFNRRSEHAVLHWNQSADREQTDRIMRSLVKDLAARKGKHVPEKGFLQAVGLENHAEIEVDVGTGWVSKLTETKSVTLGTRAQTDTTFIVRSR</sequence>
<evidence type="ECO:0000313" key="2">
    <source>
        <dbReference type="EMBL" id="QPD04015.1"/>
    </source>
</evidence>
<keyword evidence="1" id="KW-0472">Membrane</keyword>
<evidence type="ECO:0000313" key="3">
    <source>
        <dbReference type="Proteomes" id="UP000593737"/>
    </source>
</evidence>
<dbReference type="EMBL" id="CP047423">
    <property type="protein sequence ID" value="QPD04015.1"/>
    <property type="molecule type" value="Genomic_DNA"/>
</dbReference>
<keyword evidence="1" id="KW-1133">Transmembrane helix</keyword>
<accession>A0A7S8FDU4</accession>
<reference evidence="2 3" key="1">
    <citation type="journal article" date="2020" name="ISME J.">
        <title>Enrichment and physiological characterization of a novel comammox Nitrospira indicates ammonium inhibition of complete nitrification.</title>
        <authorList>
            <person name="Sakoula D."/>
            <person name="Koch H."/>
            <person name="Frank J."/>
            <person name="Jetten M.S.M."/>
            <person name="van Kessel M.A.H.J."/>
            <person name="Lucker S."/>
        </authorList>
    </citation>
    <scope>NUCLEOTIDE SEQUENCE [LARGE SCALE GENOMIC DNA]</scope>
    <source>
        <strain evidence="2">Comreactor17</strain>
    </source>
</reference>
<keyword evidence="1" id="KW-0812">Transmembrane</keyword>
<dbReference type="AlphaFoldDB" id="A0A7S8FDU4"/>
<feature type="transmembrane region" description="Helical" evidence="1">
    <location>
        <begin position="21"/>
        <end position="38"/>
    </location>
</feature>
<dbReference type="KEGG" id="nkf:Nkreftii_001789"/>
<dbReference type="Proteomes" id="UP000593737">
    <property type="component" value="Chromosome"/>
</dbReference>